<proteinExistence type="predicted"/>
<name>A0A418ARF8_9STRA</name>
<dbReference type="EMBL" id="QUSY01000676">
    <property type="protein sequence ID" value="RHY27925.1"/>
    <property type="molecule type" value="Genomic_DNA"/>
</dbReference>
<comment type="caution">
    <text evidence="2">The sequence shown here is derived from an EMBL/GenBank/DDBJ whole genome shotgun (WGS) entry which is preliminary data.</text>
</comment>
<evidence type="ECO:0000256" key="1">
    <source>
        <dbReference type="SAM" id="MobiDB-lite"/>
    </source>
</evidence>
<dbReference type="AlphaFoldDB" id="A0A418ARF8"/>
<feature type="compositionally biased region" description="Low complexity" evidence="1">
    <location>
        <begin position="41"/>
        <end position="53"/>
    </location>
</feature>
<sequence>MDATLARMDEAMHLLQRRMDIMERKIDLLPNRILPGYSRQPSATSPLSSALTTRSHNSNDHGVTNHRVTQTSPSSSKRHADGRAVNPRTLPETYISLAVQRAQAPPRPKHPGAAKRPKQGNAIPFTSEPPETSTISVPDLHFAWQDGSFRRAPESWIFPMTTSRVMWEFWFQGCPEPRMGPFRLLKKADLCTGRNNVQMSQARGVMKKLVEIAVSLQLVPSAAHLEEMPRFKSMAIFDQAYAVLSTPAALEHLTDVLPPDRSPMYPYRHIYEHLIKDKHKVGVDVQGRACRQDASMCAMVPWQFPSTNCQAMWMHWFKGDPAHDIGPFRHLHGRDVDRFGPNDRRTRKLLSSARVLMEKLVDIAVEAKLVGTADELDALDSGPLEQVFHDAFDRMLSDSGVNLDPQVMKKAKKYTYSTVYFMMTPSQRMRSPVRGDLDENEYNDENYLHHHEDGLDTTASAQGTSTEADLIAPC</sequence>
<gene>
    <name evidence="2" type="ORF">DYB32_006430</name>
</gene>
<dbReference type="VEuPathDB" id="FungiDB:H310_03675"/>
<organism evidence="2 3">
    <name type="scientific">Aphanomyces invadans</name>
    <dbReference type="NCBI Taxonomy" id="157072"/>
    <lineage>
        <taxon>Eukaryota</taxon>
        <taxon>Sar</taxon>
        <taxon>Stramenopiles</taxon>
        <taxon>Oomycota</taxon>
        <taxon>Saprolegniomycetes</taxon>
        <taxon>Saprolegniales</taxon>
        <taxon>Verrucalvaceae</taxon>
        <taxon>Aphanomyces</taxon>
    </lineage>
</organism>
<feature type="compositionally biased region" description="Polar residues" evidence="1">
    <location>
        <begin position="54"/>
        <end position="75"/>
    </location>
</feature>
<protein>
    <submittedName>
        <fullName evidence="2">Uncharacterized protein</fullName>
    </submittedName>
</protein>
<feature type="region of interest" description="Disordered" evidence="1">
    <location>
        <begin position="36"/>
        <end position="89"/>
    </location>
</feature>
<feature type="compositionally biased region" description="Basic residues" evidence="1">
    <location>
        <begin position="107"/>
        <end position="118"/>
    </location>
</feature>
<accession>A0A418ARF8</accession>
<dbReference type="Proteomes" id="UP000285060">
    <property type="component" value="Unassembled WGS sequence"/>
</dbReference>
<evidence type="ECO:0000313" key="3">
    <source>
        <dbReference type="Proteomes" id="UP000285060"/>
    </source>
</evidence>
<feature type="region of interest" description="Disordered" evidence="1">
    <location>
        <begin position="101"/>
        <end position="132"/>
    </location>
</feature>
<evidence type="ECO:0000313" key="2">
    <source>
        <dbReference type="EMBL" id="RHY27925.1"/>
    </source>
</evidence>
<keyword evidence="3" id="KW-1185">Reference proteome</keyword>
<reference evidence="2 3" key="1">
    <citation type="submission" date="2018-08" db="EMBL/GenBank/DDBJ databases">
        <title>Aphanomyces genome sequencing and annotation.</title>
        <authorList>
            <person name="Minardi D."/>
            <person name="Oidtmann B."/>
            <person name="Van Der Giezen M."/>
            <person name="Studholme D.J."/>
        </authorList>
    </citation>
    <scope>NUCLEOTIDE SEQUENCE [LARGE SCALE GENOMIC DNA]</scope>
    <source>
        <strain evidence="2 3">NJM0002</strain>
    </source>
</reference>